<dbReference type="PANTHER" id="PTHR41983">
    <property type="entry name" value="SHORT-CHAIN FATTY ACID TRANSPORTER-RELATED"/>
    <property type="match status" value="1"/>
</dbReference>
<feature type="transmembrane region" description="Helical" evidence="1">
    <location>
        <begin position="267"/>
        <end position="283"/>
    </location>
</feature>
<comment type="caution">
    <text evidence="2">The sequence shown here is derived from an EMBL/GenBank/DDBJ whole genome shotgun (WGS) entry which is preliminary data.</text>
</comment>
<feature type="transmembrane region" description="Helical" evidence="1">
    <location>
        <begin position="334"/>
        <end position="351"/>
    </location>
</feature>
<feature type="transmembrane region" description="Helical" evidence="1">
    <location>
        <begin position="415"/>
        <end position="434"/>
    </location>
</feature>
<gene>
    <name evidence="2" type="ORF">QVH07_00450</name>
</gene>
<sequence length="435" mass="47756">MAKSTQRESFLNPFTLVIFLTLSCIFLSVKFLSDQPNTNLFSSLNETMTYWREGFFGLLGFTLQMIMILVFGYCLAIYRPVHSFLLRVSKFPTTKSQAVLFVLLISVCCSLANWGFGLIVGALLARFVSEAMSKKRIPIDPALLAASSYAGMAVWHGGLSGSAPLKVAEKGHFLEESIGVISIDQTIFTGFNFLVTSLLVLVFAITLILILRFYKAQNLTIKPKQLQPIEAGKGFPVGILVGLFMLLCVISGYFWSSQDASFFDLNLVNFILFALVLLAYRTLPKFTASVKEGLKNSADILIQFPFYAGILGILTSSGLLSSFSTWVLQNSSEASFAPLTLIAAASVNFLVPSGGGQWAVQGPILMDVSQTMGFDLGKMVMVFSFGDQISNLLQPFWALPLLAITGVRAKHVFKYSVWMFVTGFSLLLILLTVLL</sequence>
<feature type="transmembrane region" description="Helical" evidence="1">
    <location>
        <begin position="304"/>
        <end position="328"/>
    </location>
</feature>
<feature type="transmembrane region" description="Helical" evidence="1">
    <location>
        <begin position="14"/>
        <end position="33"/>
    </location>
</feature>
<feature type="transmembrane region" description="Helical" evidence="1">
    <location>
        <begin position="235"/>
        <end position="255"/>
    </location>
</feature>
<organism evidence="2 3">
    <name type="scientific">Algoriphagus sediminis</name>
    <dbReference type="NCBI Taxonomy" id="3057113"/>
    <lineage>
        <taxon>Bacteria</taxon>
        <taxon>Pseudomonadati</taxon>
        <taxon>Bacteroidota</taxon>
        <taxon>Cytophagia</taxon>
        <taxon>Cytophagales</taxon>
        <taxon>Cyclobacteriaceae</taxon>
        <taxon>Algoriphagus</taxon>
    </lineage>
</organism>
<keyword evidence="1" id="KW-1133">Transmembrane helix</keyword>
<dbReference type="PANTHER" id="PTHR41983:SF2">
    <property type="entry name" value="SHORT-CHAIN FATTY ACID TRANSPORTER-RELATED"/>
    <property type="match status" value="1"/>
</dbReference>
<evidence type="ECO:0000313" key="2">
    <source>
        <dbReference type="EMBL" id="MDN3202589.1"/>
    </source>
</evidence>
<dbReference type="EMBL" id="JAUEPH010000001">
    <property type="protein sequence ID" value="MDN3202589.1"/>
    <property type="molecule type" value="Genomic_DNA"/>
</dbReference>
<dbReference type="Proteomes" id="UP001171916">
    <property type="component" value="Unassembled WGS sequence"/>
</dbReference>
<keyword evidence="1" id="KW-0472">Membrane</keyword>
<dbReference type="InterPro" id="IPR006160">
    <property type="entry name" value="SCFA_transpt_AtoE"/>
</dbReference>
<proteinExistence type="predicted"/>
<keyword evidence="1" id="KW-0812">Transmembrane</keyword>
<dbReference type="RefSeq" id="WP_289998134.1">
    <property type="nucleotide sequence ID" value="NZ_JAUEPH010000001.1"/>
</dbReference>
<protein>
    <submittedName>
        <fullName evidence="2">TIGR00366 family protein</fullName>
    </submittedName>
</protein>
<accession>A0ABT7Y8M3</accession>
<keyword evidence="3" id="KW-1185">Reference proteome</keyword>
<reference evidence="2" key="1">
    <citation type="submission" date="2023-06" db="EMBL/GenBank/DDBJ databases">
        <title>Robiginitalea aurantiacus sp. nov. and Algoriphagus sediminis sp. nov., isolated from coastal sediment.</title>
        <authorList>
            <person name="Zhou Z.Y."/>
            <person name="An J."/>
            <person name="Jia Y.W."/>
            <person name="Du Z.J."/>
        </authorList>
    </citation>
    <scope>NUCLEOTIDE SEQUENCE</scope>
    <source>
        <strain evidence="2">C2-7</strain>
    </source>
</reference>
<dbReference type="Pfam" id="PF02667">
    <property type="entry name" value="SCFA_trans"/>
    <property type="match status" value="2"/>
</dbReference>
<dbReference type="PROSITE" id="PS51257">
    <property type="entry name" value="PROKAR_LIPOPROTEIN"/>
    <property type="match status" value="1"/>
</dbReference>
<name>A0ABT7Y8M3_9BACT</name>
<feature type="transmembrane region" description="Helical" evidence="1">
    <location>
        <begin position="193"/>
        <end position="214"/>
    </location>
</feature>
<evidence type="ECO:0000256" key="1">
    <source>
        <dbReference type="SAM" id="Phobius"/>
    </source>
</evidence>
<feature type="transmembrane region" description="Helical" evidence="1">
    <location>
        <begin position="98"/>
        <end position="125"/>
    </location>
</feature>
<evidence type="ECO:0000313" key="3">
    <source>
        <dbReference type="Proteomes" id="UP001171916"/>
    </source>
</evidence>
<feature type="transmembrane region" description="Helical" evidence="1">
    <location>
        <begin position="54"/>
        <end position="78"/>
    </location>
</feature>